<keyword evidence="2" id="KW-0472">Membrane</keyword>
<evidence type="ECO:0000256" key="1">
    <source>
        <dbReference type="SAM" id="Coils"/>
    </source>
</evidence>
<keyword evidence="2" id="KW-1133">Transmembrane helix</keyword>
<accession>A0A1G5W234</accession>
<keyword evidence="1" id="KW-0175">Coiled coil</keyword>
<dbReference type="InterPro" id="IPR036157">
    <property type="entry name" value="dUTPase-like_sf"/>
</dbReference>
<dbReference type="SUPFAM" id="SSF51283">
    <property type="entry name" value="dUTPase-like"/>
    <property type="match status" value="1"/>
</dbReference>
<sequence>MKVSLEDFRNKVARLADAVDASQLSAEARHALFDEFDPYAGKIEPALLNAGHLATYATVTGMIEPFHPSDLEKPATYLVAAEGQVRYRNEKGHVERFYLSADPKKRDTESCVRDSVRLAPNSVCFLTLEPTFRMPSYIAARFNLLIRDVYRGLLVGTGPLVDPGFSGRLSIPIHNFTAQPYDIRAGEGLVYFEFTKLTWSNPAETPAEIAWVPAPLNDQPPFPSSKNRRKTLDDYLDLATGGGPPQHAIELTVAEIRTQAERTRNLLSFATIAGAIGVAGLVITCWQLFAGAQQFTADAQTELRGSRYQLAQEVQDIKDRVADLKRQLDSATRANSSPPNATSNK</sequence>
<dbReference type="Gene3D" id="2.70.40.10">
    <property type="match status" value="1"/>
</dbReference>
<dbReference type="RefSeq" id="WP_091575925.1">
    <property type="nucleotide sequence ID" value="NZ_FMXM01000003.1"/>
</dbReference>
<feature type="coiled-coil region" evidence="1">
    <location>
        <begin position="307"/>
        <end position="334"/>
    </location>
</feature>
<keyword evidence="2" id="KW-0812">Transmembrane</keyword>
<evidence type="ECO:0000313" key="3">
    <source>
        <dbReference type="EMBL" id="SDA51726.1"/>
    </source>
</evidence>
<evidence type="ECO:0000313" key="4">
    <source>
        <dbReference type="Proteomes" id="UP000198588"/>
    </source>
</evidence>
<feature type="transmembrane region" description="Helical" evidence="2">
    <location>
        <begin position="266"/>
        <end position="289"/>
    </location>
</feature>
<reference evidence="3 4" key="1">
    <citation type="submission" date="2016-10" db="EMBL/GenBank/DDBJ databases">
        <authorList>
            <person name="de Groot N.N."/>
        </authorList>
    </citation>
    <scope>NUCLEOTIDE SEQUENCE [LARGE SCALE GENOMIC DNA]</scope>
    <source>
        <strain evidence="3 4">CGMCC 1.12097</strain>
    </source>
</reference>
<dbReference type="STRING" id="1165689.SAMN02927914_01030"/>
<dbReference type="AlphaFoldDB" id="A0A1G5W234"/>
<name>A0A1G5W234_9HYPH</name>
<protein>
    <submittedName>
        <fullName evidence="3">Deoxycytidine triphosphate deaminase</fullName>
    </submittedName>
</protein>
<dbReference type="OrthoDB" id="9780956at2"/>
<gene>
    <name evidence="3" type="ORF">SAMN02927914_01030</name>
</gene>
<dbReference type="EMBL" id="FMXM01000003">
    <property type="protein sequence ID" value="SDA51726.1"/>
    <property type="molecule type" value="Genomic_DNA"/>
</dbReference>
<organism evidence="3 4">
    <name type="scientific">Mesorhizobium qingshengii</name>
    <dbReference type="NCBI Taxonomy" id="1165689"/>
    <lineage>
        <taxon>Bacteria</taxon>
        <taxon>Pseudomonadati</taxon>
        <taxon>Pseudomonadota</taxon>
        <taxon>Alphaproteobacteria</taxon>
        <taxon>Hyphomicrobiales</taxon>
        <taxon>Phyllobacteriaceae</taxon>
        <taxon>Mesorhizobium</taxon>
    </lineage>
</organism>
<proteinExistence type="predicted"/>
<evidence type="ECO:0000256" key="2">
    <source>
        <dbReference type="SAM" id="Phobius"/>
    </source>
</evidence>
<dbReference type="Proteomes" id="UP000198588">
    <property type="component" value="Unassembled WGS sequence"/>
</dbReference>